<organism evidence="2 3">
    <name type="scientific">Pleurostoma richardsiae</name>
    <dbReference type="NCBI Taxonomy" id="41990"/>
    <lineage>
        <taxon>Eukaryota</taxon>
        <taxon>Fungi</taxon>
        <taxon>Dikarya</taxon>
        <taxon>Ascomycota</taxon>
        <taxon>Pezizomycotina</taxon>
        <taxon>Sordariomycetes</taxon>
        <taxon>Sordariomycetidae</taxon>
        <taxon>Calosphaeriales</taxon>
        <taxon>Pleurostomataceae</taxon>
        <taxon>Pleurostoma</taxon>
    </lineage>
</organism>
<evidence type="ECO:0000256" key="1">
    <source>
        <dbReference type="SAM" id="MobiDB-lite"/>
    </source>
</evidence>
<feature type="region of interest" description="Disordered" evidence="1">
    <location>
        <begin position="132"/>
        <end position="162"/>
    </location>
</feature>
<protein>
    <submittedName>
        <fullName evidence="2">Mss4-like protein</fullName>
    </submittedName>
</protein>
<feature type="region of interest" description="Disordered" evidence="1">
    <location>
        <begin position="207"/>
        <end position="228"/>
    </location>
</feature>
<evidence type="ECO:0000313" key="3">
    <source>
        <dbReference type="Proteomes" id="UP001174694"/>
    </source>
</evidence>
<dbReference type="AlphaFoldDB" id="A0AA38R5N6"/>
<name>A0AA38R5N6_9PEZI</name>
<comment type="caution">
    <text evidence="2">The sequence shown here is derived from an EMBL/GenBank/DDBJ whole genome shotgun (WGS) entry which is preliminary data.</text>
</comment>
<proteinExistence type="predicted"/>
<accession>A0AA38R5N6</accession>
<dbReference type="EMBL" id="JANBVO010000043">
    <property type="protein sequence ID" value="KAJ9134434.1"/>
    <property type="molecule type" value="Genomic_DNA"/>
</dbReference>
<dbReference type="Proteomes" id="UP001174694">
    <property type="component" value="Unassembled WGS sequence"/>
</dbReference>
<keyword evidence="3" id="KW-1185">Reference proteome</keyword>
<gene>
    <name evidence="2" type="ORF">NKR23_g10122</name>
</gene>
<reference evidence="2" key="1">
    <citation type="submission" date="2022-07" db="EMBL/GenBank/DDBJ databases">
        <title>Fungi with potential for degradation of polypropylene.</title>
        <authorList>
            <person name="Gostincar C."/>
        </authorList>
    </citation>
    <scope>NUCLEOTIDE SEQUENCE</scope>
    <source>
        <strain evidence="2">EXF-13308</strain>
    </source>
</reference>
<evidence type="ECO:0000313" key="2">
    <source>
        <dbReference type="EMBL" id="KAJ9134434.1"/>
    </source>
</evidence>
<sequence length="237" mass="26946">MSFDHPLHGGCSCGRNQYIIQVPRNASERAQVLFDTQPSQRLPLASPLTAFIRVPLTWYHSATFAHFPDETRSMIRRVYENPFEQHAKRHFCGFCGTPLSYWSEEPRSEADYIQLTLGSLRREDLLDLEDLGLIPDSESEREPTGSRSGTSTPEEQRLTRARETLSVPWFDSMVAGSRLGKLRTSKGSRQSSDGRTRVEWEIVEWTEDDGDSPSLGKRKVGEMEGADNTVEMEVVRH</sequence>
<dbReference type="Gene3D" id="2.170.150.70">
    <property type="match status" value="1"/>
</dbReference>